<evidence type="ECO:0000313" key="5">
    <source>
        <dbReference type="Proteomes" id="UP001219525"/>
    </source>
</evidence>
<feature type="domain" description="AB hydrolase-1" evidence="3">
    <location>
        <begin position="24"/>
        <end position="301"/>
    </location>
</feature>
<dbReference type="EMBL" id="JARJCW010000002">
    <property type="protein sequence ID" value="KAJ7228256.1"/>
    <property type="molecule type" value="Genomic_DNA"/>
</dbReference>
<dbReference type="GO" id="GO:0016787">
    <property type="term" value="F:hydrolase activity"/>
    <property type="evidence" value="ECO:0007669"/>
    <property type="project" value="UniProtKB-KW"/>
</dbReference>
<gene>
    <name evidence="4" type="ORF">GGX14DRAFT_412499</name>
</gene>
<dbReference type="SUPFAM" id="SSF53474">
    <property type="entry name" value="alpha/beta-Hydrolases"/>
    <property type="match status" value="1"/>
</dbReference>
<dbReference type="InterPro" id="IPR029058">
    <property type="entry name" value="AB_hydrolase_fold"/>
</dbReference>
<dbReference type="PANTHER" id="PTHR43329">
    <property type="entry name" value="EPOXIDE HYDROLASE"/>
    <property type="match status" value="1"/>
</dbReference>
<reference evidence="4" key="1">
    <citation type="submission" date="2023-03" db="EMBL/GenBank/DDBJ databases">
        <title>Massive genome expansion in bonnet fungi (Mycena s.s.) driven by repeated elements and novel gene families across ecological guilds.</title>
        <authorList>
            <consortium name="Lawrence Berkeley National Laboratory"/>
            <person name="Harder C.B."/>
            <person name="Miyauchi S."/>
            <person name="Viragh M."/>
            <person name="Kuo A."/>
            <person name="Thoen E."/>
            <person name="Andreopoulos B."/>
            <person name="Lu D."/>
            <person name="Skrede I."/>
            <person name="Drula E."/>
            <person name="Henrissat B."/>
            <person name="Morin E."/>
            <person name="Kohler A."/>
            <person name="Barry K."/>
            <person name="LaButti K."/>
            <person name="Morin E."/>
            <person name="Salamov A."/>
            <person name="Lipzen A."/>
            <person name="Mereny Z."/>
            <person name="Hegedus B."/>
            <person name="Baldrian P."/>
            <person name="Stursova M."/>
            <person name="Weitz H."/>
            <person name="Taylor A."/>
            <person name="Grigoriev I.V."/>
            <person name="Nagy L.G."/>
            <person name="Martin F."/>
            <person name="Kauserud H."/>
        </authorList>
    </citation>
    <scope>NUCLEOTIDE SEQUENCE</scope>
    <source>
        <strain evidence="4">9144</strain>
    </source>
</reference>
<dbReference type="Pfam" id="PF00561">
    <property type="entry name" value="Abhydrolase_1"/>
    <property type="match status" value="1"/>
</dbReference>
<evidence type="ECO:0000256" key="1">
    <source>
        <dbReference type="ARBA" id="ARBA00022801"/>
    </source>
</evidence>
<dbReference type="PRINTS" id="PR00111">
    <property type="entry name" value="ABHYDROLASE"/>
</dbReference>
<dbReference type="AlphaFoldDB" id="A0AAD7E4Y9"/>
<name>A0AAD7E4Y9_9AGAR</name>
<keyword evidence="1 4" id="KW-0378">Hydrolase</keyword>
<comment type="similarity">
    <text evidence="2">Belongs to the AB hydrolase superfamily. Epoxide hydrolase family.</text>
</comment>
<dbReference type="Proteomes" id="UP001219525">
    <property type="component" value="Unassembled WGS sequence"/>
</dbReference>
<organism evidence="4 5">
    <name type="scientific">Mycena pura</name>
    <dbReference type="NCBI Taxonomy" id="153505"/>
    <lineage>
        <taxon>Eukaryota</taxon>
        <taxon>Fungi</taxon>
        <taxon>Dikarya</taxon>
        <taxon>Basidiomycota</taxon>
        <taxon>Agaricomycotina</taxon>
        <taxon>Agaricomycetes</taxon>
        <taxon>Agaricomycetidae</taxon>
        <taxon>Agaricales</taxon>
        <taxon>Marasmiineae</taxon>
        <taxon>Mycenaceae</taxon>
        <taxon>Mycena</taxon>
    </lineage>
</organism>
<evidence type="ECO:0000259" key="3">
    <source>
        <dbReference type="Pfam" id="PF00561"/>
    </source>
</evidence>
<sequence>MPKITLPSGHTWAYVDANPDGTTTMLCLHGFPDLAYGYRHQIGAWARAGFRVVVPDMLGYGGSDAPIDPAQYTTKRLTADLAALLTALNVDRAVVVGHDWGSFTANRFTLWHPDRVFALILMSIPYTPPALAPTLLSTVAARASNLGYQLYLASPEAAPALEKNLLYFLAFTFSPPDAQVNFTPAGVMHSLMASAPSASVTAALPCLLQDDVLRAYVAAFSARGLTGPTNYYRTTYLRGAEEAAASPPLPAHLPPELPVLSVYGALDATIAPAALKAQRRFVPRLTEMPIAHMGHWVLVQDARIDAEPPSFLSEGSLEDPLEGWREHTSAGAWREAPGDGGAVGRVVLEWLSGLGVGRGVRGKL</sequence>
<evidence type="ECO:0000256" key="2">
    <source>
        <dbReference type="ARBA" id="ARBA00038334"/>
    </source>
</evidence>
<accession>A0AAD7E4Y9</accession>
<protein>
    <submittedName>
        <fullName evidence="4">Alpha/Beta hydrolase protein</fullName>
    </submittedName>
</protein>
<evidence type="ECO:0000313" key="4">
    <source>
        <dbReference type="EMBL" id="KAJ7228256.1"/>
    </source>
</evidence>
<proteinExistence type="inferred from homology"/>
<dbReference type="InterPro" id="IPR000639">
    <property type="entry name" value="Epox_hydrolase-like"/>
</dbReference>
<dbReference type="InterPro" id="IPR000073">
    <property type="entry name" value="AB_hydrolase_1"/>
</dbReference>
<dbReference type="PRINTS" id="PR00412">
    <property type="entry name" value="EPOXHYDRLASE"/>
</dbReference>
<comment type="caution">
    <text evidence="4">The sequence shown here is derived from an EMBL/GenBank/DDBJ whole genome shotgun (WGS) entry which is preliminary data.</text>
</comment>
<dbReference type="Gene3D" id="3.40.50.1820">
    <property type="entry name" value="alpha/beta hydrolase"/>
    <property type="match status" value="1"/>
</dbReference>
<keyword evidence="5" id="KW-1185">Reference proteome</keyword>